<dbReference type="Proteomes" id="UP000324143">
    <property type="component" value="Unassembled WGS sequence"/>
</dbReference>
<keyword evidence="3" id="KW-0285">Flavoprotein</keyword>
<feature type="domain" description="Dihydroorotate dehydrogenase catalytic" evidence="7">
    <location>
        <begin position="22"/>
        <end position="306"/>
    </location>
</feature>
<keyword evidence="5" id="KW-0665">Pyrimidine biosynthesis</keyword>
<dbReference type="InterPro" id="IPR013785">
    <property type="entry name" value="Aldolase_TIM"/>
</dbReference>
<keyword evidence="4" id="KW-0288">FMN</keyword>
<dbReference type="NCBIfam" id="NF005741">
    <property type="entry name" value="PRK07565.1"/>
    <property type="match status" value="1"/>
</dbReference>
<dbReference type="AlphaFoldDB" id="A0A5D0MHM3"/>
<dbReference type="PANTHER" id="PTHR48109:SF3">
    <property type="entry name" value="SLL0744 PROTEIN"/>
    <property type="match status" value="1"/>
</dbReference>
<dbReference type="PANTHER" id="PTHR48109">
    <property type="entry name" value="DIHYDROOROTATE DEHYDROGENASE (QUINONE), MITOCHONDRIAL-RELATED"/>
    <property type="match status" value="1"/>
</dbReference>
<evidence type="ECO:0000313" key="8">
    <source>
        <dbReference type="EMBL" id="TYB31113.1"/>
    </source>
</evidence>
<name>A0A5D0MHM3_9BACT</name>
<keyword evidence="9" id="KW-1185">Reference proteome</keyword>
<sequence>MLIKFPFLAIIKEQGGNIMSDLKTNYMGLELKNPFVIGSSGLTSNLDDLKKCEDNNASAVVLKSLFQEQFIKKSQEIEGYLNYSHYEEVYDYIRNTTDNFGQQNYLKLIENAKKKLDIPVIASINCTSTKGWLKYAEHIEEAGADGLELNISFLPTDVEIDSNFVESKYIEILKKVKNKIDLPIALKIGPYFTAFKNFADKLSVRGADALVLFNRFYQFDIDIENLSLKAGNHLSSSDDLSTSLRWIALLSAEIENDFAATTGVHHGPDAVKQLLAGAKVVQLCSTIYKNGFEQINSIKNFLESWMDRHGYKSINQFRGLLNQSESEYPQEYERMQYIEALTKEKNIK</sequence>
<comment type="pathway">
    <text evidence="2">Pyrimidine metabolism; UMP biosynthesis via de novo pathway.</text>
</comment>
<comment type="cofactor">
    <cofactor evidence="1">
        <name>FMN</name>
        <dbReference type="ChEBI" id="CHEBI:58210"/>
    </cofactor>
</comment>
<reference evidence="8" key="1">
    <citation type="submission" date="2019-08" db="EMBL/GenBank/DDBJ databases">
        <title>Genomic characterization of a novel candidate phylum (ARYD3) from a high temperature, high salinity tertiary oil reservoir in north central Oklahoma, USA.</title>
        <authorList>
            <person name="Youssef N.H."/>
            <person name="Yadav A."/>
            <person name="Elshahed M.S."/>
        </authorList>
    </citation>
    <scope>NUCLEOTIDE SEQUENCE [LARGE SCALE GENOMIC DNA]</scope>
    <source>
        <strain evidence="8">ARYD3</strain>
    </source>
</reference>
<dbReference type="InterPro" id="IPR050074">
    <property type="entry name" value="DHO_dehydrogenase"/>
</dbReference>
<dbReference type="SUPFAM" id="SSF51395">
    <property type="entry name" value="FMN-linked oxidoreductases"/>
    <property type="match status" value="1"/>
</dbReference>
<evidence type="ECO:0000256" key="6">
    <source>
        <dbReference type="ARBA" id="ARBA00023002"/>
    </source>
</evidence>
<organism evidence="8 9">
    <name type="scientific">Candidatus Mcinerneyibacterium aminivorans</name>
    <dbReference type="NCBI Taxonomy" id="2703815"/>
    <lineage>
        <taxon>Bacteria</taxon>
        <taxon>Candidatus Macinerneyibacteriota</taxon>
        <taxon>Candidatus Mcinerneyibacteria</taxon>
        <taxon>Candidatus Mcinerneyibacteriales</taxon>
        <taxon>Candidatus Mcinerneyibacteriaceae</taxon>
        <taxon>Candidatus Mcinerneyibacterium</taxon>
    </lineage>
</organism>
<dbReference type="EMBL" id="VSIX01000055">
    <property type="protein sequence ID" value="TYB31113.1"/>
    <property type="molecule type" value="Genomic_DNA"/>
</dbReference>
<evidence type="ECO:0000313" key="9">
    <source>
        <dbReference type="Proteomes" id="UP000324143"/>
    </source>
</evidence>
<dbReference type="GO" id="GO:0006207">
    <property type="term" value="P:'de novo' pyrimidine nucleobase biosynthetic process"/>
    <property type="evidence" value="ECO:0007669"/>
    <property type="project" value="TreeGrafter"/>
</dbReference>
<dbReference type="UniPathway" id="UPA00070"/>
<protein>
    <submittedName>
        <fullName evidence="8">Dihydroorotate dehydrogenase-like protein</fullName>
    </submittedName>
</protein>
<dbReference type="Pfam" id="PF01180">
    <property type="entry name" value="DHO_dh"/>
    <property type="match status" value="1"/>
</dbReference>
<dbReference type="GO" id="GO:0004152">
    <property type="term" value="F:dihydroorotate dehydrogenase activity"/>
    <property type="evidence" value="ECO:0007669"/>
    <property type="project" value="InterPro"/>
</dbReference>
<keyword evidence="6" id="KW-0560">Oxidoreductase</keyword>
<dbReference type="InterPro" id="IPR012135">
    <property type="entry name" value="Dihydroorotate_DH_1_2"/>
</dbReference>
<dbReference type="GO" id="GO:0005737">
    <property type="term" value="C:cytoplasm"/>
    <property type="evidence" value="ECO:0007669"/>
    <property type="project" value="InterPro"/>
</dbReference>
<evidence type="ECO:0000256" key="2">
    <source>
        <dbReference type="ARBA" id="ARBA00004725"/>
    </source>
</evidence>
<dbReference type="GO" id="GO:0044205">
    <property type="term" value="P:'de novo' UMP biosynthetic process"/>
    <property type="evidence" value="ECO:0007669"/>
    <property type="project" value="UniProtKB-UniPathway"/>
</dbReference>
<proteinExistence type="predicted"/>
<gene>
    <name evidence="8" type="ORF">FXF47_05800</name>
</gene>
<evidence type="ECO:0000256" key="1">
    <source>
        <dbReference type="ARBA" id="ARBA00001917"/>
    </source>
</evidence>
<evidence type="ECO:0000256" key="3">
    <source>
        <dbReference type="ARBA" id="ARBA00022630"/>
    </source>
</evidence>
<evidence type="ECO:0000256" key="5">
    <source>
        <dbReference type="ARBA" id="ARBA00022975"/>
    </source>
</evidence>
<comment type="caution">
    <text evidence="8">The sequence shown here is derived from an EMBL/GenBank/DDBJ whole genome shotgun (WGS) entry which is preliminary data.</text>
</comment>
<dbReference type="PIRSF" id="PIRSF000164">
    <property type="entry name" value="DHO_oxidase"/>
    <property type="match status" value="1"/>
</dbReference>
<accession>A0A5D0MHM3</accession>
<evidence type="ECO:0000259" key="7">
    <source>
        <dbReference type="Pfam" id="PF01180"/>
    </source>
</evidence>
<evidence type="ECO:0000256" key="4">
    <source>
        <dbReference type="ARBA" id="ARBA00022643"/>
    </source>
</evidence>
<dbReference type="Gene3D" id="3.20.20.70">
    <property type="entry name" value="Aldolase class I"/>
    <property type="match status" value="1"/>
</dbReference>
<dbReference type="InterPro" id="IPR005720">
    <property type="entry name" value="Dihydroorotate_DH_cat"/>
</dbReference>